<dbReference type="Proteomes" id="UP001431209">
    <property type="component" value="Unassembled WGS sequence"/>
</dbReference>
<proteinExistence type="predicted"/>
<reference evidence="2 3" key="1">
    <citation type="submission" date="2024-03" db="EMBL/GenBank/DDBJ databases">
        <title>The Acrasis kona genome and developmental transcriptomes reveal deep origins of eukaryotic multicellular pathways.</title>
        <authorList>
            <person name="Sheikh S."/>
            <person name="Fu C.-J."/>
            <person name="Brown M.W."/>
            <person name="Baldauf S.L."/>
        </authorList>
    </citation>
    <scope>NUCLEOTIDE SEQUENCE [LARGE SCALE GENOMIC DNA]</scope>
    <source>
        <strain evidence="2 3">ATCC MYA-3509</strain>
    </source>
</reference>
<evidence type="ECO:0000256" key="1">
    <source>
        <dbReference type="SAM" id="SignalP"/>
    </source>
</evidence>
<keyword evidence="1" id="KW-0732">Signal</keyword>
<dbReference type="EMBL" id="JAOPGA020000807">
    <property type="protein sequence ID" value="KAL0482031.1"/>
    <property type="molecule type" value="Genomic_DNA"/>
</dbReference>
<organism evidence="2 3">
    <name type="scientific">Acrasis kona</name>
    <dbReference type="NCBI Taxonomy" id="1008807"/>
    <lineage>
        <taxon>Eukaryota</taxon>
        <taxon>Discoba</taxon>
        <taxon>Heterolobosea</taxon>
        <taxon>Tetramitia</taxon>
        <taxon>Eutetramitia</taxon>
        <taxon>Acrasidae</taxon>
        <taxon>Acrasis</taxon>
    </lineage>
</organism>
<comment type="caution">
    <text evidence="2">The sequence shown here is derived from an EMBL/GenBank/DDBJ whole genome shotgun (WGS) entry which is preliminary data.</text>
</comment>
<accession>A0AAW2YZJ3</accession>
<sequence length="447" mass="51477">MRSLQSILFFIVASVFALDMARLVLHFDINKTLIMSDSAGGKGMEDLVNQIIMQNIWGYVNMEKLNKTNKTDRINLYNCWVCVSTEPTIEPPLHNETLYNLDDFVSNFVYPYPEWSIEDPNGEISPSERLEINKVARDGRTIIRKDFLNTAQGAPWKTEVDSLLNKLKAPESVGGGFVNILPGFFDLLLHLTNKNRDFTIIFRTFGDMHDISLVTKEFNLFCSGLHPRYTNVPSSLELKQLLVDPNIPNKNVGFMFLHGPSAEQVHLFTGSIERPLLLKDLMNQQEISNLEEVVNSNSVVPLEMYTGYKSIYNTVSQHAKDGRTCSYRDFYYWWNVNNERSHAGKVYVVDPSDTKTLQIFLYVIFISKDPNDLFSDDNVYMGHESPSRGIINMRDSRTGENMRHEQFVDMLLVHVEPFDAIRDPLFFIKKVELCEKKWLEYSLVNGH</sequence>
<protein>
    <submittedName>
        <fullName evidence="2">Uncharacterized protein</fullName>
    </submittedName>
</protein>
<dbReference type="PANTHER" id="PTHR36960">
    <property type="entry name" value="SI:DKEY-32E6.3"/>
    <property type="match status" value="1"/>
</dbReference>
<gene>
    <name evidence="2" type="ORF">AKO1_013286</name>
</gene>
<dbReference type="AlphaFoldDB" id="A0AAW2YZJ3"/>
<feature type="signal peptide" evidence="1">
    <location>
        <begin position="1"/>
        <end position="17"/>
    </location>
</feature>
<dbReference type="PANTHER" id="PTHR36960:SF1">
    <property type="entry name" value="SI:DKEY-32E6.3"/>
    <property type="match status" value="1"/>
</dbReference>
<evidence type="ECO:0000313" key="3">
    <source>
        <dbReference type="Proteomes" id="UP001431209"/>
    </source>
</evidence>
<evidence type="ECO:0000313" key="2">
    <source>
        <dbReference type="EMBL" id="KAL0482031.1"/>
    </source>
</evidence>
<feature type="chain" id="PRO_5043968808" evidence="1">
    <location>
        <begin position="18"/>
        <end position="447"/>
    </location>
</feature>
<keyword evidence="3" id="KW-1185">Reference proteome</keyword>
<name>A0AAW2YZJ3_9EUKA</name>